<reference evidence="2 3" key="1">
    <citation type="submission" date="2019-03" db="EMBL/GenBank/DDBJ databases">
        <title>The complete genome sequence of Neokomagataea sp. Jb2 NBRC113641.</title>
        <authorList>
            <person name="Chua K.-O."/>
            <person name="Chan K.-G."/>
            <person name="See-Too W.-S."/>
        </authorList>
    </citation>
    <scope>NUCLEOTIDE SEQUENCE [LARGE SCALE GENOMIC DNA]</scope>
    <source>
        <strain evidence="2 3">Jb2</strain>
    </source>
</reference>
<name>A0A506UKH2_9PROT</name>
<accession>A0A506UKH2</accession>
<evidence type="ECO:0000256" key="1">
    <source>
        <dbReference type="SAM" id="Phobius"/>
    </source>
</evidence>
<feature type="transmembrane region" description="Helical" evidence="1">
    <location>
        <begin position="38"/>
        <end position="61"/>
    </location>
</feature>
<dbReference type="AlphaFoldDB" id="A0A506UKH2"/>
<protein>
    <submittedName>
        <fullName evidence="2">Uncharacterized protein</fullName>
    </submittedName>
</protein>
<keyword evidence="1" id="KW-0812">Transmembrane</keyword>
<dbReference type="EMBL" id="SORZ01000002">
    <property type="protein sequence ID" value="TPW33854.1"/>
    <property type="molecule type" value="Genomic_DNA"/>
</dbReference>
<sequence>MKKYLWWAAALLLAAAGLGLFWLTMSDGFPAHPHPTGLLGVFLAHMGQFKALLAALWCLMATGLAQKASGRPLPVVCFYAVLICALLALIPYLFTRASDRTVLLLWSVTLTAAAMWAARRAPA</sequence>
<keyword evidence="1" id="KW-0472">Membrane</keyword>
<comment type="caution">
    <text evidence="2">The sequence shown here is derived from an EMBL/GenBank/DDBJ whole genome shotgun (WGS) entry which is preliminary data.</text>
</comment>
<dbReference type="RefSeq" id="WP_165600572.1">
    <property type="nucleotide sequence ID" value="NZ_SORZ01000002.1"/>
</dbReference>
<feature type="transmembrane region" description="Helical" evidence="1">
    <location>
        <begin position="100"/>
        <end position="118"/>
    </location>
</feature>
<keyword evidence="3" id="KW-1185">Reference proteome</keyword>
<evidence type="ECO:0000313" key="3">
    <source>
        <dbReference type="Proteomes" id="UP000315037"/>
    </source>
</evidence>
<gene>
    <name evidence="2" type="ORF">E3202_04465</name>
</gene>
<proteinExistence type="predicted"/>
<dbReference type="Proteomes" id="UP000315037">
    <property type="component" value="Unassembled WGS sequence"/>
</dbReference>
<feature type="transmembrane region" description="Helical" evidence="1">
    <location>
        <begin position="73"/>
        <end position="94"/>
    </location>
</feature>
<keyword evidence="1" id="KW-1133">Transmembrane helix</keyword>
<evidence type="ECO:0000313" key="2">
    <source>
        <dbReference type="EMBL" id="TPW33854.1"/>
    </source>
</evidence>
<organism evidence="2 3">
    <name type="scientific">Oecophyllibacter saccharovorans</name>
    <dbReference type="NCBI Taxonomy" id="2558360"/>
    <lineage>
        <taxon>Bacteria</taxon>
        <taxon>Pseudomonadati</taxon>
        <taxon>Pseudomonadota</taxon>
        <taxon>Alphaproteobacteria</taxon>
        <taxon>Acetobacterales</taxon>
        <taxon>Acetobacteraceae</taxon>
        <taxon>Oecophyllibacter</taxon>
    </lineage>
</organism>